<dbReference type="GO" id="GO:0046872">
    <property type="term" value="F:metal ion binding"/>
    <property type="evidence" value="ECO:0007669"/>
    <property type="project" value="UniProtKB-KW"/>
</dbReference>
<comment type="similarity">
    <text evidence="2">Belongs to the SurE nucleotidase family.</text>
</comment>
<dbReference type="AlphaFoldDB" id="A0A2M7W0Q5"/>
<evidence type="ECO:0000256" key="1">
    <source>
        <dbReference type="ARBA" id="ARBA00000815"/>
    </source>
</evidence>
<evidence type="ECO:0000313" key="7">
    <source>
        <dbReference type="EMBL" id="PJA12275.1"/>
    </source>
</evidence>
<dbReference type="PANTHER" id="PTHR30457:SF0">
    <property type="entry name" value="PHOSPHATASE, PUTATIVE (AFU_ORTHOLOGUE AFUA_4G01070)-RELATED"/>
    <property type="match status" value="1"/>
</dbReference>
<comment type="catalytic activity">
    <reaction evidence="1">
        <text>a ribonucleoside 5'-phosphate + H2O = a ribonucleoside + phosphate</text>
        <dbReference type="Rhea" id="RHEA:12484"/>
        <dbReference type="ChEBI" id="CHEBI:15377"/>
        <dbReference type="ChEBI" id="CHEBI:18254"/>
        <dbReference type="ChEBI" id="CHEBI:43474"/>
        <dbReference type="ChEBI" id="CHEBI:58043"/>
        <dbReference type="EC" id="3.1.3.5"/>
    </reaction>
</comment>
<comment type="caution">
    <text evidence="7">The sequence shown here is derived from an EMBL/GenBank/DDBJ whole genome shotgun (WGS) entry which is preliminary data.</text>
</comment>
<proteinExistence type="inferred from homology"/>
<dbReference type="Gene3D" id="3.40.1210.10">
    <property type="entry name" value="Survival protein SurE-like phosphatase/nucleotidase"/>
    <property type="match status" value="1"/>
</dbReference>
<dbReference type="EMBL" id="PFQB01000120">
    <property type="protein sequence ID" value="PJA12275.1"/>
    <property type="molecule type" value="Genomic_DNA"/>
</dbReference>
<dbReference type="GO" id="GO:0008253">
    <property type="term" value="F:5'-nucleotidase activity"/>
    <property type="evidence" value="ECO:0007669"/>
    <property type="project" value="UniProtKB-EC"/>
</dbReference>
<keyword evidence="5" id="KW-0378">Hydrolase</keyword>
<evidence type="ECO:0000259" key="6">
    <source>
        <dbReference type="Pfam" id="PF01975"/>
    </source>
</evidence>
<accession>A0A2M7W0Q5</accession>
<dbReference type="Proteomes" id="UP000228952">
    <property type="component" value="Unassembled WGS sequence"/>
</dbReference>
<name>A0A2M7W0Q5_9BACT</name>
<keyword evidence="4" id="KW-0479">Metal-binding</keyword>
<evidence type="ECO:0000313" key="8">
    <source>
        <dbReference type="Proteomes" id="UP000228952"/>
    </source>
</evidence>
<sequence length="251" mass="27652">MKTLLFTGDDGYNALGVRLLAQIFKIDYEVTIVASKVQKSGAGGSVKAYGSKEWGMETIDGIDAYWVEGTPADAMEFAQGYFKNGFDYLISGINIGENIGLSTITASGTGGAAIRALTLGIAPRVIIMSWMQTSQDSGNWARETKEEVVANYLEYPGKAVKFIFEEIINNDYFGKKLINVNFPANPTRDYKVTKLLQDLTKFYKYPVIVSDNTFAYGEQVYNYTEETKSDISTDVGALLSGYISVTPFVIE</sequence>
<reference evidence="8" key="1">
    <citation type="submission" date="2017-09" db="EMBL/GenBank/DDBJ databases">
        <title>Depth-based differentiation of microbial function through sediment-hosted aquifers and enrichment of novel symbionts in the deep terrestrial subsurface.</title>
        <authorList>
            <person name="Probst A.J."/>
            <person name="Ladd B."/>
            <person name="Jarett J.K."/>
            <person name="Geller-Mcgrath D.E."/>
            <person name="Sieber C.M.K."/>
            <person name="Emerson J.B."/>
            <person name="Anantharaman K."/>
            <person name="Thomas B.C."/>
            <person name="Malmstrom R."/>
            <person name="Stieglmeier M."/>
            <person name="Klingl A."/>
            <person name="Woyke T."/>
            <person name="Ryan C.M."/>
            <person name="Banfield J.F."/>
        </authorList>
    </citation>
    <scope>NUCLEOTIDE SEQUENCE [LARGE SCALE GENOMIC DNA]</scope>
</reference>
<organism evidence="7 8">
    <name type="scientific">Candidatus Dojkabacteria bacterium CG_4_10_14_0_2_um_filter_Dojkabacteria_WS6_41_15</name>
    <dbReference type="NCBI Taxonomy" id="2014249"/>
    <lineage>
        <taxon>Bacteria</taxon>
        <taxon>Candidatus Dojkabacteria</taxon>
    </lineage>
</organism>
<gene>
    <name evidence="7" type="ORF">COX64_04885</name>
</gene>
<protein>
    <recommendedName>
        <fullName evidence="3">5'-nucleotidase</fullName>
        <ecNumber evidence="3">3.1.3.5</ecNumber>
    </recommendedName>
</protein>
<evidence type="ECO:0000256" key="4">
    <source>
        <dbReference type="ARBA" id="ARBA00022723"/>
    </source>
</evidence>
<dbReference type="EC" id="3.1.3.5" evidence="3"/>
<dbReference type="InterPro" id="IPR036523">
    <property type="entry name" value="SurE-like_sf"/>
</dbReference>
<evidence type="ECO:0000256" key="3">
    <source>
        <dbReference type="ARBA" id="ARBA00012643"/>
    </source>
</evidence>
<dbReference type="Pfam" id="PF01975">
    <property type="entry name" value="SurE"/>
    <property type="match status" value="1"/>
</dbReference>
<evidence type="ECO:0000256" key="2">
    <source>
        <dbReference type="ARBA" id="ARBA00011062"/>
    </source>
</evidence>
<evidence type="ECO:0000256" key="5">
    <source>
        <dbReference type="ARBA" id="ARBA00022801"/>
    </source>
</evidence>
<dbReference type="SUPFAM" id="SSF64167">
    <property type="entry name" value="SurE-like"/>
    <property type="match status" value="1"/>
</dbReference>
<dbReference type="PANTHER" id="PTHR30457">
    <property type="entry name" value="5'-NUCLEOTIDASE SURE"/>
    <property type="match status" value="1"/>
</dbReference>
<dbReference type="InterPro" id="IPR030048">
    <property type="entry name" value="SurE"/>
</dbReference>
<dbReference type="InterPro" id="IPR002828">
    <property type="entry name" value="SurE-like_Pase/nucleotidase"/>
</dbReference>
<feature type="domain" description="Survival protein SurE-like phosphatase/nucleotidase" evidence="6">
    <location>
        <begin position="5"/>
        <end position="197"/>
    </location>
</feature>